<feature type="region of interest" description="Disordered" evidence="1">
    <location>
        <begin position="1"/>
        <end position="26"/>
    </location>
</feature>
<protein>
    <submittedName>
        <fullName evidence="2">Uncharacterized protein</fullName>
    </submittedName>
</protein>
<evidence type="ECO:0000256" key="1">
    <source>
        <dbReference type="SAM" id="MobiDB-lite"/>
    </source>
</evidence>
<dbReference type="VEuPathDB" id="PiroplasmaDB:BBOV_IV001740"/>
<gene>
    <name evidence="2" type="primary">BBOV_IV001740</name>
</gene>
<feature type="region of interest" description="Disordered" evidence="1">
    <location>
        <begin position="89"/>
        <end position="124"/>
    </location>
</feature>
<feature type="compositionally biased region" description="Basic and acidic residues" evidence="1">
    <location>
        <begin position="1"/>
        <end position="16"/>
    </location>
</feature>
<feature type="compositionally biased region" description="Polar residues" evidence="1">
    <location>
        <begin position="98"/>
        <end position="107"/>
    </location>
</feature>
<proteinExistence type="evidence at transcript level"/>
<accession>S6C805</accession>
<reference evidence="2" key="1">
    <citation type="journal article" date="2014" name="BMC Genomics">
        <title>The Babesia bovis gene and promoter model: an update from full-length EST analysis.</title>
        <authorList>
            <person name="Yamagishi J."/>
            <person name="Wakaguri H."/>
            <person name="Yokoyama N."/>
            <person name="Yamashita R."/>
            <person name="Suzuki Y."/>
            <person name="Xuan X."/>
            <person name="Igarashi I."/>
        </authorList>
    </citation>
    <scope>NUCLEOTIDE SEQUENCE</scope>
    <source>
        <strain evidence="2">Texas</strain>
    </source>
</reference>
<evidence type="ECO:0000313" key="2">
    <source>
        <dbReference type="EMBL" id="BAN64545.1"/>
    </source>
</evidence>
<sequence length="155" mass="18453">MWKDYADSTGDLDPKLNRPTRHYPAHHYRREIQQKIGWQRKESRVQDILRKATVPLPEDDCSMLPPNLRPRILEAFNKYEEWLNMSNARRSENEKTKQNVTDASPFNSIPMDQIEESDSEEENILDDEQDLNYEIADELEYWNDFEDSDITNFDG</sequence>
<organism evidence="2">
    <name type="scientific">Babesia bovis</name>
    <dbReference type="NCBI Taxonomy" id="5865"/>
    <lineage>
        <taxon>Eukaryota</taxon>
        <taxon>Sar</taxon>
        <taxon>Alveolata</taxon>
        <taxon>Apicomplexa</taxon>
        <taxon>Aconoidasida</taxon>
        <taxon>Piroplasmida</taxon>
        <taxon>Babesiidae</taxon>
        <taxon>Babesia</taxon>
    </lineage>
</organism>
<dbReference type="EMBL" id="AK440751">
    <property type="protein sequence ID" value="BAN64545.1"/>
    <property type="molecule type" value="mRNA"/>
</dbReference>
<name>S6C805_BABBO</name>
<feature type="compositionally biased region" description="Acidic residues" evidence="1">
    <location>
        <begin position="113"/>
        <end position="124"/>
    </location>
</feature>
<dbReference type="AlphaFoldDB" id="S6C805"/>